<dbReference type="InterPro" id="IPR007712">
    <property type="entry name" value="RelE/ParE_toxin"/>
</dbReference>
<dbReference type="InterPro" id="IPR028344">
    <property type="entry name" value="ParE1/4"/>
</dbReference>
<proteinExistence type="inferred from homology"/>
<gene>
    <name evidence="3" type="ORF">SAMN02745132_04958</name>
</gene>
<accession>A0A1T4WJG5</accession>
<dbReference type="EMBL" id="FUXU01000237">
    <property type="protein sequence ID" value="SKA77319.1"/>
    <property type="molecule type" value="Genomic_DNA"/>
</dbReference>
<comment type="similarity">
    <text evidence="2">Belongs to the RelE toxin family.</text>
</comment>
<dbReference type="OrthoDB" id="516834at2"/>
<evidence type="ECO:0000256" key="1">
    <source>
        <dbReference type="ARBA" id="ARBA00022649"/>
    </source>
</evidence>
<dbReference type="Gene3D" id="3.30.2310.20">
    <property type="entry name" value="RelE-like"/>
    <property type="match status" value="1"/>
</dbReference>
<evidence type="ECO:0000313" key="3">
    <source>
        <dbReference type="EMBL" id="SKA77319.1"/>
    </source>
</evidence>
<keyword evidence="1" id="KW-1277">Toxin-antitoxin system</keyword>
<evidence type="ECO:0000256" key="2">
    <source>
        <dbReference type="PIRNR" id="PIRNR029218"/>
    </source>
</evidence>
<sequence length="110" mass="12916">MKNVKFYLRGQARTDIAKIRQYTIKEWGHNQWDKYRVALFKKLQSLANNPHMGANIEEVSSNAFRFPIKNHVIYYAKREDTVIFVGVISSDMSPQKHMIRVKDITNELGM</sequence>
<dbReference type="InterPro" id="IPR035093">
    <property type="entry name" value="RelE/ParE_toxin_dom_sf"/>
</dbReference>
<dbReference type="Proteomes" id="UP000190162">
    <property type="component" value="Unassembled WGS sequence"/>
</dbReference>
<reference evidence="4" key="1">
    <citation type="submission" date="2017-02" db="EMBL/GenBank/DDBJ databases">
        <authorList>
            <person name="Varghese N."/>
            <person name="Submissions S."/>
        </authorList>
    </citation>
    <scope>NUCLEOTIDE SEQUENCE [LARGE SCALE GENOMIC DNA]</scope>
    <source>
        <strain evidence="4">DSM 22720</strain>
    </source>
</reference>
<dbReference type="Pfam" id="PF05016">
    <property type="entry name" value="ParE_toxin"/>
    <property type="match status" value="1"/>
</dbReference>
<dbReference type="RefSeq" id="WP_078754877.1">
    <property type="nucleotide sequence ID" value="NZ_FUXU01000237.1"/>
</dbReference>
<evidence type="ECO:0000313" key="4">
    <source>
        <dbReference type="Proteomes" id="UP000190162"/>
    </source>
</evidence>
<dbReference type="AlphaFoldDB" id="A0A1T4WJG5"/>
<organism evidence="3 4">
    <name type="scientific">Enterovibrio nigricans DSM 22720</name>
    <dbReference type="NCBI Taxonomy" id="1121868"/>
    <lineage>
        <taxon>Bacteria</taxon>
        <taxon>Pseudomonadati</taxon>
        <taxon>Pseudomonadota</taxon>
        <taxon>Gammaproteobacteria</taxon>
        <taxon>Vibrionales</taxon>
        <taxon>Vibrionaceae</taxon>
        <taxon>Enterovibrio</taxon>
    </lineage>
</organism>
<dbReference type="PIRSF" id="PIRSF029218">
    <property type="entry name" value="ParE"/>
    <property type="match status" value="1"/>
</dbReference>
<name>A0A1T4WJG5_9GAMM</name>
<keyword evidence="4" id="KW-1185">Reference proteome</keyword>
<protein>
    <recommendedName>
        <fullName evidence="2">Toxin</fullName>
    </recommendedName>
</protein>